<dbReference type="Pfam" id="PF00931">
    <property type="entry name" value="NB-ARC"/>
    <property type="match status" value="1"/>
</dbReference>
<evidence type="ECO:0000259" key="3">
    <source>
        <dbReference type="Pfam" id="PF08662"/>
    </source>
</evidence>
<evidence type="ECO:0000313" key="4">
    <source>
        <dbReference type="EMBL" id="WAZ26504.1"/>
    </source>
</evidence>
<dbReference type="Pfam" id="PF07676">
    <property type="entry name" value="PD40"/>
    <property type="match status" value="1"/>
</dbReference>
<dbReference type="Gene3D" id="1.10.10.10">
    <property type="entry name" value="Winged helix-like DNA-binding domain superfamily/Winged helix DNA-binding domain"/>
    <property type="match status" value="1"/>
</dbReference>
<dbReference type="SUPFAM" id="SSF52540">
    <property type="entry name" value="P-loop containing nucleoside triphosphate hydrolases"/>
    <property type="match status" value="1"/>
</dbReference>
<protein>
    <submittedName>
        <fullName evidence="4">NB-ARC domain-containing protein</fullName>
    </submittedName>
</protein>
<dbReference type="SUPFAM" id="SSF50998">
    <property type="entry name" value="Quinoprotein alcohol dehydrogenase-like"/>
    <property type="match status" value="1"/>
</dbReference>
<name>A0ABY7KPK9_9ACTN</name>
<dbReference type="Pfam" id="PF00400">
    <property type="entry name" value="WD40"/>
    <property type="match status" value="2"/>
</dbReference>
<feature type="domain" description="Translation initiation factor beta propellor-like" evidence="3">
    <location>
        <begin position="1134"/>
        <end position="1238"/>
    </location>
</feature>
<evidence type="ECO:0000256" key="1">
    <source>
        <dbReference type="PROSITE-ProRule" id="PRU00221"/>
    </source>
</evidence>
<proteinExistence type="predicted"/>
<dbReference type="RefSeq" id="WP_269663988.1">
    <property type="nucleotide sequence ID" value="NZ_CP114413.1"/>
</dbReference>
<evidence type="ECO:0000313" key="5">
    <source>
        <dbReference type="Proteomes" id="UP001164439"/>
    </source>
</evidence>
<dbReference type="InterPro" id="IPR002182">
    <property type="entry name" value="NB-ARC"/>
</dbReference>
<organism evidence="4 5">
    <name type="scientific">Streptomyces cinnabarinus</name>
    <dbReference type="NCBI Taxonomy" id="67287"/>
    <lineage>
        <taxon>Bacteria</taxon>
        <taxon>Bacillati</taxon>
        <taxon>Actinomycetota</taxon>
        <taxon>Actinomycetes</taxon>
        <taxon>Kitasatosporales</taxon>
        <taxon>Streptomycetaceae</taxon>
        <taxon>Streptomyces</taxon>
    </lineage>
</organism>
<dbReference type="Pfam" id="PF08662">
    <property type="entry name" value="eIF2A"/>
    <property type="match status" value="1"/>
</dbReference>
<dbReference type="EMBL" id="CP114413">
    <property type="protein sequence ID" value="WAZ26504.1"/>
    <property type="molecule type" value="Genomic_DNA"/>
</dbReference>
<evidence type="ECO:0000259" key="2">
    <source>
        <dbReference type="Pfam" id="PF00931"/>
    </source>
</evidence>
<dbReference type="PROSITE" id="PS50294">
    <property type="entry name" value="WD_REPEATS_REGION"/>
    <property type="match status" value="2"/>
</dbReference>
<dbReference type="InterPro" id="IPR011047">
    <property type="entry name" value="Quinoprotein_ADH-like_sf"/>
</dbReference>
<dbReference type="SUPFAM" id="SSF82171">
    <property type="entry name" value="DPP6 N-terminal domain-like"/>
    <property type="match status" value="1"/>
</dbReference>
<dbReference type="InterPro" id="IPR011659">
    <property type="entry name" value="WD40"/>
</dbReference>
<dbReference type="PANTHER" id="PTHR19879">
    <property type="entry name" value="TRANSCRIPTION INITIATION FACTOR TFIID"/>
    <property type="match status" value="1"/>
</dbReference>
<gene>
    <name evidence="4" type="ORF">STRCI_008087</name>
</gene>
<dbReference type="PANTHER" id="PTHR19879:SF9">
    <property type="entry name" value="TRANSCRIPTION INITIATION FACTOR TFIID SUBUNIT 5"/>
    <property type="match status" value="1"/>
</dbReference>
<feature type="repeat" description="WD" evidence="1">
    <location>
        <begin position="747"/>
        <end position="780"/>
    </location>
</feature>
<dbReference type="SMART" id="SM00320">
    <property type="entry name" value="WD40"/>
    <property type="match status" value="16"/>
</dbReference>
<keyword evidence="5" id="KW-1185">Reference proteome</keyword>
<dbReference type="InterPro" id="IPR015943">
    <property type="entry name" value="WD40/YVTN_repeat-like_dom_sf"/>
</dbReference>
<accession>A0ABY7KPK9</accession>
<dbReference type="Proteomes" id="UP001164439">
    <property type="component" value="Chromosome"/>
</dbReference>
<dbReference type="Gene3D" id="2.130.10.10">
    <property type="entry name" value="YVTN repeat-like/Quinoprotein amine dehydrogenase"/>
    <property type="match status" value="5"/>
</dbReference>
<feature type="domain" description="NB-ARC" evidence="2">
    <location>
        <begin position="62"/>
        <end position="197"/>
    </location>
</feature>
<dbReference type="InterPro" id="IPR001680">
    <property type="entry name" value="WD40_rpt"/>
</dbReference>
<feature type="repeat" description="WD" evidence="1">
    <location>
        <begin position="559"/>
        <end position="600"/>
    </location>
</feature>
<sequence length="1297" mass="137653">MAAAAVVVAGALGVIAWRVQQAQIAMDSDTPLRDPARNGRPVLLSPDAGDWVVDRVEETRALVEALTARAERGAEMRVVGLYGAGGFGKTVLYRRVCEHPSVRACFSNRVFTISLGRDTKTSAAIADKVNNLILNLTGRNPGYTDPEMAGAELGRLLDELPRSLLALDDVWYEQQLLPFLTGGPACARLISTRSPTLLPSTAATVKVDRMTREQAEAVLLHGLEPGAVPTSTVRELLRVTDCWPLLLNLACGFISSHAMRFTTRPYAEAAAELVALIDAAGPAAPGVSGMEYDPATDLDDSARRRRIVRATIEAGTKLLPPGSEECFARLGIFAGNEAIPLAVVTALWSQGNRLDQITAHTLCQRLAELSLVTMNHHDAVSLVLHDVIRDHLRRELGAHGIAAASRCLVRGLRQALEDGGSGRTPTAWWELRSNYALNHLIRHLVEAGYDAEARGTATDLRWIGSRLSTAPNAPHADLAELPDPDGVLEAAIRVLGASTHLLSPTEPAHSLFDVLYSRLAHVPLWRDQIEELSAARTQPRLVNNNALPDTPHPALERTLTSSSTRAYAPAWSPDGRRLSALGHNGGVRVWNPVTGELSHVLTPDKSVRLLAWSPDSCFLAALSGTRTLGTSFDARTAAGDGWELGGTAQVWDLQTGSVRVLAHDVLDLMWSPDSTYLLTRVIGLNARLWDPATGDAVCALRSPGGPLAQLAWSASGDLLAGTDHGTSVQVWSAERLKAGEGDSPAPLVGHVGVAHSVAWSPDGGMLATTDGSEYVRLWHVAGLTLAHSLAGHGAEFRSDDSSPVRRTIWSTDGSRLLTLDGLRTARLWDTASGAVLHILTGPGLVGHTVTWSSDGGRFAAADVAGEVHVWEARTGAMVRTLSAQGTPEDVRWSPDGSTLLVRTRNAVRLWSADTVASHSLPGGTAAQWSPDGARLAIVDHSGRLRIWRSASVPAVATPTVATPGARAVAMSRFAWAPIGTYLATLGDLSDPGAVVRVWDGRTGEVVRELSGPSQGGRRLLWCPDGRWLAVSNAVGTVNLWDTSTGAAAPPLTGHTGAVEAMSWSPDGVHVATVDGAGMLRCWDHRSASAVSVGHGVGVPVWSPDGALLALVGTDGRVQLRDPFALATPHVQPSGAGAVRAMAWSPDGRRFAVLRGSAGPRHQVQIWDAAGRGLLHTLRLTGGPAAKLAWAPDGRLIAVLARNGAVHVWNCRADTPAHRLTGHARAMGWSPDGEHLATAEGGTGGALIVWDPHTGRRRALMRTEGDLSWCAWSETAELLAAGGEGGLYFFRFRTGVGA</sequence>
<dbReference type="InterPro" id="IPR036388">
    <property type="entry name" value="WH-like_DNA-bd_sf"/>
</dbReference>
<reference evidence="4" key="1">
    <citation type="submission" date="2022-12" db="EMBL/GenBank/DDBJ databases">
        <authorList>
            <person name="Ruckert C."/>
            <person name="Busche T."/>
            <person name="Kalinowski J."/>
            <person name="Wittmann C."/>
        </authorList>
    </citation>
    <scope>NUCLEOTIDE SEQUENCE</scope>
    <source>
        <strain evidence="4">DSM 40467</strain>
    </source>
</reference>
<dbReference type="PROSITE" id="PS50082">
    <property type="entry name" value="WD_REPEATS_2"/>
    <property type="match status" value="3"/>
</dbReference>
<dbReference type="InterPro" id="IPR027417">
    <property type="entry name" value="P-loop_NTPase"/>
</dbReference>
<keyword evidence="1" id="KW-0853">WD repeat</keyword>
<dbReference type="InterPro" id="IPR013979">
    <property type="entry name" value="TIF_beta_prop-like"/>
</dbReference>
<feature type="repeat" description="WD" evidence="1">
    <location>
        <begin position="1051"/>
        <end position="1092"/>
    </location>
</feature>
<dbReference type="Gene3D" id="3.40.50.300">
    <property type="entry name" value="P-loop containing nucleotide triphosphate hydrolases"/>
    <property type="match status" value="1"/>
</dbReference>